<dbReference type="Proteomes" id="UP000269154">
    <property type="component" value="Unassembled WGS sequence"/>
</dbReference>
<dbReference type="AlphaFoldDB" id="A0A3N6RTG9"/>
<evidence type="ECO:0000313" key="1">
    <source>
        <dbReference type="EMBL" id="RQH47210.1"/>
    </source>
</evidence>
<keyword evidence="2" id="KW-1185">Reference proteome</keyword>
<organism evidence="1 2">
    <name type="scientific">Okeania hirsuta</name>
    <dbReference type="NCBI Taxonomy" id="1458930"/>
    <lineage>
        <taxon>Bacteria</taxon>
        <taxon>Bacillati</taxon>
        <taxon>Cyanobacteriota</taxon>
        <taxon>Cyanophyceae</taxon>
        <taxon>Oscillatoriophycideae</taxon>
        <taxon>Oscillatoriales</taxon>
        <taxon>Microcoleaceae</taxon>
        <taxon>Okeania</taxon>
    </lineage>
</organism>
<gene>
    <name evidence="1" type="ORF">D5R40_09200</name>
</gene>
<reference evidence="1 2" key="1">
    <citation type="journal article" date="2018" name="ACS Chem. Biol.">
        <title>Ketoreductase domain dysfunction expands chemodiversity: malyngamide biosynthesis in the cyanobacterium Okeania hirsuta.</title>
        <authorList>
            <person name="Moss N.A."/>
            <person name="Leao T."/>
            <person name="Rankin M."/>
            <person name="McCullough T.M."/>
            <person name="Qu P."/>
            <person name="Korobeynikov A."/>
            <person name="Smith J.L."/>
            <person name="Gerwick L."/>
            <person name="Gerwick W.H."/>
        </authorList>
    </citation>
    <scope>NUCLEOTIDE SEQUENCE [LARGE SCALE GENOMIC DNA]</scope>
    <source>
        <strain evidence="1 2">PAB10Feb10-1</strain>
    </source>
</reference>
<accession>A0A3N6RTG9</accession>
<comment type="caution">
    <text evidence="1">The sequence shown here is derived from an EMBL/GenBank/DDBJ whole genome shotgun (WGS) entry which is preliminary data.</text>
</comment>
<sequence length="96" mass="9963">MSKTIPVVAGPIEENSNPGSIQGAVALFRTGNKKTLSSARPLSSKSSRVRLGVAASNAARSLNQVNAWAAMVSRAIRVAPRAAVEAYLATVVSLIM</sequence>
<protein>
    <submittedName>
        <fullName evidence="1">Uncharacterized protein</fullName>
    </submittedName>
</protein>
<evidence type="ECO:0000313" key="2">
    <source>
        <dbReference type="Proteomes" id="UP000269154"/>
    </source>
</evidence>
<name>A0A3N6RTG9_9CYAN</name>
<dbReference type="RefSeq" id="WP_153183463.1">
    <property type="nucleotide sequence ID" value="NZ_CAWOLW010000301.1"/>
</dbReference>
<dbReference type="EMBL" id="RCBY01000037">
    <property type="protein sequence ID" value="RQH47210.1"/>
    <property type="molecule type" value="Genomic_DNA"/>
</dbReference>
<proteinExistence type="predicted"/>